<organism evidence="1 2">
    <name type="scientific">candidate division KSB3 bacterium</name>
    <dbReference type="NCBI Taxonomy" id="2044937"/>
    <lineage>
        <taxon>Bacteria</taxon>
        <taxon>candidate division KSB3</taxon>
    </lineage>
</organism>
<reference evidence="1 2" key="1">
    <citation type="submission" date="2017-10" db="EMBL/GenBank/DDBJ databases">
        <title>Novel microbial diversity and functional potential in the marine mammal oral microbiome.</title>
        <authorList>
            <person name="Dudek N.K."/>
            <person name="Sun C.L."/>
            <person name="Burstein D."/>
            <person name="Kantor R.S."/>
            <person name="Aliaga Goltsman D.S."/>
            <person name="Bik E.M."/>
            <person name="Thomas B.C."/>
            <person name="Banfield J.F."/>
            <person name="Relman D.A."/>
        </authorList>
    </citation>
    <scope>NUCLEOTIDE SEQUENCE [LARGE SCALE GENOMIC DNA]</scope>
    <source>
        <strain evidence="1">DOLZORAL124_49_17</strain>
    </source>
</reference>
<accession>A0A2G6E2V4</accession>
<sequence>MSIYFQKNSLDLSGSKISQTNCSKSFRRAELERIKLCCVTKIRELSTVEEGCMPNLKVYPDSGPHSLLTESARRDKSIFLVHHIFVQHT</sequence>
<gene>
    <name evidence="1" type="ORF">CSB45_11900</name>
</gene>
<comment type="caution">
    <text evidence="1">The sequence shown here is derived from an EMBL/GenBank/DDBJ whole genome shotgun (WGS) entry which is preliminary data.</text>
</comment>
<dbReference type="AlphaFoldDB" id="A0A2G6E2V4"/>
<evidence type="ECO:0000313" key="1">
    <source>
        <dbReference type="EMBL" id="PID56380.1"/>
    </source>
</evidence>
<protein>
    <submittedName>
        <fullName evidence="1">Uncharacterized protein</fullName>
    </submittedName>
</protein>
<dbReference type="EMBL" id="PDPS01000035">
    <property type="protein sequence ID" value="PID56380.1"/>
    <property type="molecule type" value="Genomic_DNA"/>
</dbReference>
<evidence type="ECO:0000313" key="2">
    <source>
        <dbReference type="Proteomes" id="UP000229740"/>
    </source>
</evidence>
<dbReference type="Proteomes" id="UP000229740">
    <property type="component" value="Unassembled WGS sequence"/>
</dbReference>
<proteinExistence type="predicted"/>
<name>A0A2G6E2V4_9BACT</name>